<comment type="catalytic activity">
    <reaction evidence="7">
        <text>adenosine + H2O + H(+) = inosine + NH4(+)</text>
        <dbReference type="Rhea" id="RHEA:24408"/>
        <dbReference type="ChEBI" id="CHEBI:15377"/>
        <dbReference type="ChEBI" id="CHEBI:15378"/>
        <dbReference type="ChEBI" id="CHEBI:16335"/>
        <dbReference type="ChEBI" id="CHEBI:17596"/>
        <dbReference type="ChEBI" id="CHEBI:28938"/>
        <dbReference type="EC" id="3.5.4.4"/>
    </reaction>
    <physiologicalReaction direction="left-to-right" evidence="7">
        <dbReference type="Rhea" id="RHEA:24409"/>
    </physiologicalReaction>
</comment>
<dbReference type="InterPro" id="IPR038371">
    <property type="entry name" value="Cu_polyphenol_OxRdtase_sf"/>
</dbReference>
<sequence length="246" mass="27997">MEYTREIIVPYGKIKFGTAGKQSLDGIREVDSIYPKTAELWKQYTEVWVEREFKTSKPIITTLNQVHGDSLHSVTSQQSRLSADRILEGDGLYTEIPKTMLVVRTADCVPVFLYSNKQQFVAMIHSGWKGTSLGITEKMIDTAIRLGYTQEELHLEIGPYIQGSDYEVESDVANLFSQFGETVLCKKGQGKFLLDVGIAIEKRVKEKFSKMGGVKNSHINVYRSPLYFSHRAKEEGRNLNFILWES</sequence>
<gene>
    <name evidence="10" type="ORF">EHQ18_14685</name>
</gene>
<dbReference type="GO" id="GO:0017061">
    <property type="term" value="F:S-methyl-5-thioadenosine phosphorylase activity"/>
    <property type="evidence" value="ECO:0007669"/>
    <property type="project" value="UniProtKB-EC"/>
</dbReference>
<evidence type="ECO:0000256" key="8">
    <source>
        <dbReference type="ARBA" id="ARBA00048968"/>
    </source>
</evidence>
<evidence type="ECO:0000256" key="4">
    <source>
        <dbReference type="ARBA" id="ARBA00022723"/>
    </source>
</evidence>
<evidence type="ECO:0000256" key="9">
    <source>
        <dbReference type="ARBA" id="ARBA00049893"/>
    </source>
</evidence>
<keyword evidence="5" id="KW-0378">Hydrolase</keyword>
<keyword evidence="3" id="KW-0808">Transferase</keyword>
<dbReference type="RefSeq" id="WP_135635984.1">
    <property type="nucleotide sequence ID" value="NZ_JAMQPQ010000003.1"/>
</dbReference>
<dbReference type="Proteomes" id="UP000297239">
    <property type="component" value="Unassembled WGS sequence"/>
</dbReference>
<name>A0A6N4Q770_9LEPT</name>
<accession>A0A6N4Q770</accession>
<proteinExistence type="inferred from homology"/>
<organism evidence="10 11">
    <name type="scientific">Leptospira kanakyensis</name>
    <dbReference type="NCBI Taxonomy" id="2484968"/>
    <lineage>
        <taxon>Bacteria</taxon>
        <taxon>Pseudomonadati</taxon>
        <taxon>Spirochaetota</taxon>
        <taxon>Spirochaetia</taxon>
        <taxon>Leptospirales</taxon>
        <taxon>Leptospiraceae</taxon>
        <taxon>Leptospira</taxon>
    </lineage>
</organism>
<keyword evidence="4" id="KW-0479">Metal-binding</keyword>
<dbReference type="InterPro" id="IPR003730">
    <property type="entry name" value="Cu_polyphenol_OxRdtase"/>
</dbReference>
<comment type="similarity">
    <text evidence="2">Belongs to the purine nucleoside phosphorylase YfiH/LACC1 family.</text>
</comment>
<evidence type="ECO:0000313" key="10">
    <source>
        <dbReference type="EMBL" id="TGK67768.1"/>
    </source>
</evidence>
<dbReference type="InterPro" id="IPR011324">
    <property type="entry name" value="Cytotoxic_necrot_fac-like_cat"/>
</dbReference>
<dbReference type="OrthoDB" id="4279at2"/>
<comment type="catalytic activity">
    <reaction evidence="9">
        <text>S-methyl-5'-thioadenosine + phosphate = 5-(methylsulfanyl)-alpha-D-ribose 1-phosphate + adenine</text>
        <dbReference type="Rhea" id="RHEA:11852"/>
        <dbReference type="ChEBI" id="CHEBI:16708"/>
        <dbReference type="ChEBI" id="CHEBI:17509"/>
        <dbReference type="ChEBI" id="CHEBI:43474"/>
        <dbReference type="ChEBI" id="CHEBI:58533"/>
        <dbReference type="EC" id="2.4.2.28"/>
    </reaction>
    <physiologicalReaction direction="left-to-right" evidence="9">
        <dbReference type="Rhea" id="RHEA:11853"/>
    </physiologicalReaction>
</comment>
<dbReference type="SUPFAM" id="SSF64438">
    <property type="entry name" value="CNF1/YfiH-like putative cysteine hydrolases"/>
    <property type="match status" value="1"/>
</dbReference>
<dbReference type="PANTHER" id="PTHR30616:SF2">
    <property type="entry name" value="PURINE NUCLEOSIDE PHOSPHORYLASE LACC1"/>
    <property type="match status" value="1"/>
</dbReference>
<keyword evidence="11" id="KW-1185">Reference proteome</keyword>
<evidence type="ECO:0000256" key="1">
    <source>
        <dbReference type="ARBA" id="ARBA00000553"/>
    </source>
</evidence>
<dbReference type="Pfam" id="PF02578">
    <property type="entry name" value="Cu-oxidase_4"/>
    <property type="match status" value="1"/>
</dbReference>
<comment type="catalytic activity">
    <reaction evidence="8">
        <text>adenosine + phosphate = alpha-D-ribose 1-phosphate + adenine</text>
        <dbReference type="Rhea" id="RHEA:27642"/>
        <dbReference type="ChEBI" id="CHEBI:16335"/>
        <dbReference type="ChEBI" id="CHEBI:16708"/>
        <dbReference type="ChEBI" id="CHEBI:43474"/>
        <dbReference type="ChEBI" id="CHEBI:57720"/>
        <dbReference type="EC" id="2.4.2.1"/>
    </reaction>
    <physiologicalReaction direction="left-to-right" evidence="8">
        <dbReference type="Rhea" id="RHEA:27643"/>
    </physiologicalReaction>
</comment>
<evidence type="ECO:0000256" key="5">
    <source>
        <dbReference type="ARBA" id="ARBA00022801"/>
    </source>
</evidence>
<evidence type="ECO:0000256" key="6">
    <source>
        <dbReference type="ARBA" id="ARBA00022833"/>
    </source>
</evidence>
<protein>
    <submittedName>
        <fullName evidence="10">Laccase domain-containing protein</fullName>
    </submittedName>
</protein>
<dbReference type="GO" id="GO:0016787">
    <property type="term" value="F:hydrolase activity"/>
    <property type="evidence" value="ECO:0007669"/>
    <property type="project" value="UniProtKB-KW"/>
</dbReference>
<evidence type="ECO:0000313" key="11">
    <source>
        <dbReference type="Proteomes" id="UP000297239"/>
    </source>
</evidence>
<dbReference type="EMBL" id="RQFF01000032">
    <property type="protein sequence ID" value="TGK67768.1"/>
    <property type="molecule type" value="Genomic_DNA"/>
</dbReference>
<comment type="caution">
    <text evidence="10">The sequence shown here is derived from an EMBL/GenBank/DDBJ whole genome shotgun (WGS) entry which is preliminary data.</text>
</comment>
<dbReference type="PANTHER" id="PTHR30616">
    <property type="entry name" value="UNCHARACTERIZED PROTEIN YFIH"/>
    <property type="match status" value="1"/>
</dbReference>
<dbReference type="Gene3D" id="3.60.140.10">
    <property type="entry name" value="CNF1/YfiH-like putative cysteine hydrolases"/>
    <property type="match status" value="1"/>
</dbReference>
<evidence type="ECO:0000256" key="2">
    <source>
        <dbReference type="ARBA" id="ARBA00007353"/>
    </source>
</evidence>
<dbReference type="GO" id="GO:0005507">
    <property type="term" value="F:copper ion binding"/>
    <property type="evidence" value="ECO:0007669"/>
    <property type="project" value="TreeGrafter"/>
</dbReference>
<dbReference type="AlphaFoldDB" id="A0A6N4Q770"/>
<evidence type="ECO:0000256" key="3">
    <source>
        <dbReference type="ARBA" id="ARBA00022679"/>
    </source>
</evidence>
<comment type="catalytic activity">
    <reaction evidence="1">
        <text>inosine + phosphate = alpha-D-ribose 1-phosphate + hypoxanthine</text>
        <dbReference type="Rhea" id="RHEA:27646"/>
        <dbReference type="ChEBI" id="CHEBI:17368"/>
        <dbReference type="ChEBI" id="CHEBI:17596"/>
        <dbReference type="ChEBI" id="CHEBI:43474"/>
        <dbReference type="ChEBI" id="CHEBI:57720"/>
        <dbReference type="EC" id="2.4.2.1"/>
    </reaction>
    <physiologicalReaction direction="left-to-right" evidence="1">
        <dbReference type="Rhea" id="RHEA:27647"/>
    </physiologicalReaction>
</comment>
<dbReference type="CDD" id="cd16833">
    <property type="entry name" value="YfiH"/>
    <property type="match status" value="1"/>
</dbReference>
<evidence type="ECO:0000256" key="7">
    <source>
        <dbReference type="ARBA" id="ARBA00047989"/>
    </source>
</evidence>
<reference evidence="10" key="1">
    <citation type="journal article" date="2019" name="PLoS Negl. Trop. Dis.">
        <title>Revisiting the worldwide diversity of Leptospira species in the environment.</title>
        <authorList>
            <person name="Vincent A.T."/>
            <person name="Schiettekatte O."/>
            <person name="Bourhy P."/>
            <person name="Veyrier F.J."/>
            <person name="Picardeau M."/>
        </authorList>
    </citation>
    <scope>NUCLEOTIDE SEQUENCE [LARGE SCALE GENOMIC DNA]</scope>
    <source>
        <strain evidence="10">201800293</strain>
    </source>
</reference>
<keyword evidence="6" id="KW-0862">Zinc</keyword>